<name>A0ABY6KV77_9ARAC</name>
<dbReference type="Gene3D" id="3.40.50.1220">
    <property type="entry name" value="TPP-binding domain"/>
    <property type="match status" value="1"/>
</dbReference>
<accession>A0ABY6KV77</accession>
<dbReference type="InterPro" id="IPR029035">
    <property type="entry name" value="DHS-like_NAD/FAD-binding_dom"/>
</dbReference>
<keyword evidence="2" id="KW-0479">Metal-binding</keyword>
<keyword evidence="9" id="KW-1185">Reference proteome</keyword>
<feature type="compositionally biased region" description="Polar residues" evidence="6">
    <location>
        <begin position="299"/>
        <end position="309"/>
    </location>
</feature>
<evidence type="ECO:0000313" key="8">
    <source>
        <dbReference type="EMBL" id="UYV72534.1"/>
    </source>
</evidence>
<feature type="compositionally biased region" description="Polar residues" evidence="6">
    <location>
        <begin position="261"/>
        <end position="272"/>
    </location>
</feature>
<keyword evidence="3" id="KW-0862">Zinc</keyword>
<dbReference type="PANTHER" id="PTHR11085:SF12">
    <property type="entry name" value="NAD-DEPENDENT PROTEIN DEACYLASE SIRTUIN-6"/>
    <property type="match status" value="1"/>
</dbReference>
<dbReference type="PROSITE" id="PS50305">
    <property type="entry name" value="SIRTUIN"/>
    <property type="match status" value="1"/>
</dbReference>
<dbReference type="Proteomes" id="UP001235939">
    <property type="component" value="Chromosome 09"/>
</dbReference>
<feature type="compositionally biased region" description="Basic and acidic residues" evidence="6">
    <location>
        <begin position="341"/>
        <end position="350"/>
    </location>
</feature>
<feature type="domain" description="Deacetylase sirtuin-type" evidence="7">
    <location>
        <begin position="1"/>
        <end position="145"/>
    </location>
</feature>
<feature type="compositionally biased region" description="Basic and acidic residues" evidence="6">
    <location>
        <begin position="234"/>
        <end position="260"/>
    </location>
</feature>
<comment type="caution">
    <text evidence="5">Lacks conserved residue(s) required for the propagation of feature annotation.</text>
</comment>
<feature type="compositionally biased region" description="Basic and acidic residues" evidence="6">
    <location>
        <begin position="310"/>
        <end position="334"/>
    </location>
</feature>
<evidence type="ECO:0000256" key="2">
    <source>
        <dbReference type="ARBA" id="ARBA00022723"/>
    </source>
</evidence>
<feature type="compositionally biased region" description="Polar residues" evidence="6">
    <location>
        <begin position="214"/>
        <end position="227"/>
    </location>
</feature>
<evidence type="ECO:0000256" key="6">
    <source>
        <dbReference type="SAM" id="MobiDB-lite"/>
    </source>
</evidence>
<reference evidence="8 9" key="1">
    <citation type="submission" date="2022-01" db="EMBL/GenBank/DDBJ databases">
        <title>A chromosomal length assembly of Cordylochernes scorpioides.</title>
        <authorList>
            <person name="Zeh D."/>
            <person name="Zeh J."/>
        </authorList>
    </citation>
    <scope>NUCLEOTIDE SEQUENCE [LARGE SCALE GENOMIC DNA]</scope>
    <source>
        <strain evidence="8">IN4F17</strain>
        <tissue evidence="8">Whole Body</tissue>
    </source>
</reference>
<organism evidence="8 9">
    <name type="scientific">Cordylochernes scorpioides</name>
    <dbReference type="NCBI Taxonomy" id="51811"/>
    <lineage>
        <taxon>Eukaryota</taxon>
        <taxon>Metazoa</taxon>
        <taxon>Ecdysozoa</taxon>
        <taxon>Arthropoda</taxon>
        <taxon>Chelicerata</taxon>
        <taxon>Arachnida</taxon>
        <taxon>Pseudoscorpiones</taxon>
        <taxon>Cheliferoidea</taxon>
        <taxon>Chernetidae</taxon>
        <taxon>Cordylochernes</taxon>
    </lineage>
</organism>
<evidence type="ECO:0000259" key="7">
    <source>
        <dbReference type="PROSITE" id="PS50305"/>
    </source>
</evidence>
<evidence type="ECO:0000256" key="5">
    <source>
        <dbReference type="PROSITE-ProRule" id="PRU00236"/>
    </source>
</evidence>
<dbReference type="InterPro" id="IPR026590">
    <property type="entry name" value="Ssirtuin_cat_dom"/>
</dbReference>
<evidence type="ECO:0000256" key="1">
    <source>
        <dbReference type="ARBA" id="ARBA00012928"/>
    </source>
</evidence>
<sequence>MDCQIADTWTECNKVVFRLFIRNSPSPTVGQKYTGHSCPWGKTTGRRPCRGNLCDTILDWEAELPPDDLTRGSQLSKQADLSICLGTTLQIIPSGTLPLLTLDKSGGKLVICNLQPTKYDDKAELVIHGYVDQVLKKTAELLGLEVPEYDPKTDPTRTETLHTFYRTPALKTRLSHLEQPEEEYIPRKRRRKLNTTPASQKKPSVKKTKKDLTNGHQPIKQEQTQVKPEQMEINEDKKEQQPNQVKQEEIENNAPKKEDPTNQVKLEQIENNADNKEEPDIRFKPEKIEHNASKKDEQPNQVKPEQIKNNADKEEQPKQIKPEQIKNNADKKEQPNQVKPEQIENKKEEPDIQPQPKEPQQPEVSLKGTKEPS</sequence>
<protein>
    <recommendedName>
        <fullName evidence="1">protein acetyllysine N-acetyltransferase</fullName>
        <ecNumber evidence="1">2.3.1.286</ecNumber>
    </recommendedName>
</protein>
<dbReference type="PANTHER" id="PTHR11085">
    <property type="entry name" value="NAD-DEPENDENT PROTEIN DEACYLASE SIRTUIN-5, MITOCHONDRIAL-RELATED"/>
    <property type="match status" value="1"/>
</dbReference>
<feature type="compositionally biased region" description="Basic and acidic residues" evidence="6">
    <location>
        <begin position="273"/>
        <end position="298"/>
    </location>
</feature>
<proteinExistence type="predicted"/>
<gene>
    <name evidence="8" type="ORF">LAZ67_9003612</name>
</gene>
<evidence type="ECO:0000256" key="4">
    <source>
        <dbReference type="ARBA" id="ARBA00023027"/>
    </source>
</evidence>
<evidence type="ECO:0000313" key="9">
    <source>
        <dbReference type="Proteomes" id="UP001235939"/>
    </source>
</evidence>
<dbReference type="EC" id="2.3.1.286" evidence="1"/>
<keyword evidence="4" id="KW-0520">NAD</keyword>
<dbReference type="SUPFAM" id="SSF52467">
    <property type="entry name" value="DHS-like NAD/FAD-binding domain"/>
    <property type="match status" value="1"/>
</dbReference>
<evidence type="ECO:0000256" key="3">
    <source>
        <dbReference type="ARBA" id="ARBA00022833"/>
    </source>
</evidence>
<dbReference type="EMBL" id="CP092871">
    <property type="protein sequence ID" value="UYV72534.1"/>
    <property type="molecule type" value="Genomic_DNA"/>
</dbReference>
<feature type="region of interest" description="Disordered" evidence="6">
    <location>
        <begin position="172"/>
        <end position="373"/>
    </location>
</feature>
<dbReference type="Gene3D" id="2.20.28.200">
    <property type="match status" value="1"/>
</dbReference>
<dbReference type="InterPro" id="IPR050134">
    <property type="entry name" value="NAD-dep_sirtuin_deacylases"/>
</dbReference>